<accession>A0A382P5S3</accession>
<dbReference type="EMBL" id="UINC01105068">
    <property type="protein sequence ID" value="SVC68723.1"/>
    <property type="molecule type" value="Genomic_DNA"/>
</dbReference>
<proteinExistence type="predicted"/>
<evidence type="ECO:0000256" key="1">
    <source>
        <dbReference type="SAM" id="Phobius"/>
    </source>
</evidence>
<keyword evidence="1" id="KW-1133">Transmembrane helix</keyword>
<keyword evidence="1" id="KW-0812">Transmembrane</keyword>
<name>A0A382P5S3_9ZZZZ</name>
<reference evidence="2" key="1">
    <citation type="submission" date="2018-05" db="EMBL/GenBank/DDBJ databases">
        <authorList>
            <person name="Lanie J.A."/>
            <person name="Ng W.-L."/>
            <person name="Kazmierczak K.M."/>
            <person name="Andrzejewski T.M."/>
            <person name="Davidsen T.M."/>
            <person name="Wayne K.J."/>
            <person name="Tettelin H."/>
            <person name="Glass J.I."/>
            <person name="Rusch D."/>
            <person name="Podicherti R."/>
            <person name="Tsui H.-C.T."/>
            <person name="Winkler M.E."/>
        </authorList>
    </citation>
    <scope>NUCLEOTIDE SEQUENCE</scope>
</reference>
<protein>
    <submittedName>
        <fullName evidence="2">Uncharacterized protein</fullName>
    </submittedName>
</protein>
<gene>
    <name evidence="2" type="ORF">METZ01_LOCUS321577</name>
</gene>
<dbReference type="AlphaFoldDB" id="A0A382P5S3"/>
<feature type="transmembrane region" description="Helical" evidence="1">
    <location>
        <begin position="18"/>
        <end position="35"/>
    </location>
</feature>
<organism evidence="2">
    <name type="scientific">marine metagenome</name>
    <dbReference type="NCBI Taxonomy" id="408172"/>
    <lineage>
        <taxon>unclassified sequences</taxon>
        <taxon>metagenomes</taxon>
        <taxon>ecological metagenomes</taxon>
    </lineage>
</organism>
<keyword evidence="1" id="KW-0472">Membrane</keyword>
<evidence type="ECO:0000313" key="2">
    <source>
        <dbReference type="EMBL" id="SVC68723.1"/>
    </source>
</evidence>
<sequence length="51" mass="6431">MDMTKIHIFFYSYRYKKFITWNNLIGALYILYYYTKSFFNKYFHIIALLIV</sequence>